<name>G3A8C7_9RALS</name>
<sequence>MWHVAALVTAALTLGGCGIFLFGKYQPPALDTEKTTHVTFQNDYGVTAHVLVAEKSGECLPANKRLGWQLNGMLPYREATPFDVARGEPVNITIYDQGNNGGRYWQCFVNNVYTFDRSEVTLRFVRVPGGCKVEVSDAAGEPILNIRAVVIKPSMTIRQEV</sequence>
<gene>
    <name evidence="1" type="ORF">RALSY_mp10014</name>
</gene>
<proteinExistence type="predicted"/>
<protein>
    <submittedName>
        <fullName evidence="1">Uncharacterized protein</fullName>
    </submittedName>
</protein>
<dbReference type="AlphaFoldDB" id="G3A8C7"/>
<dbReference type="EMBL" id="FR854090">
    <property type="protein sequence ID" value="CCA87501.1"/>
    <property type="molecule type" value="Genomic_DNA"/>
</dbReference>
<reference evidence="1" key="1">
    <citation type="journal article" date="2011" name="PLoS ONE">
        <title>Ralstonia syzygii, the Blood Disease Bacterium and some Asian R. solanacearum strains form a single genomic species despite divergent lifestyles.</title>
        <authorList>
            <person name="Remenant B."/>
            <person name="de Cambiaire J.C."/>
            <person name="Cellier G."/>
            <person name="Jacobs J.M."/>
            <person name="Mangenot S."/>
            <person name="Barbe V."/>
            <person name="Lajus A."/>
            <person name="Vallenet D."/>
            <person name="Medigue C."/>
            <person name="Fegan M."/>
            <person name="Allen C."/>
            <person name="Prior P."/>
        </authorList>
    </citation>
    <scope>NUCLEOTIDE SEQUENCE</scope>
    <source>
        <strain evidence="1">R24</strain>
    </source>
</reference>
<evidence type="ECO:0000313" key="1">
    <source>
        <dbReference type="EMBL" id="CCA87501.1"/>
    </source>
</evidence>
<accession>G3A8C7</accession>
<reference evidence="1" key="2">
    <citation type="submission" date="2011-04" db="EMBL/GenBank/DDBJ databases">
        <authorList>
            <person name="Genoscope - CEA"/>
        </authorList>
    </citation>
    <scope>NUCLEOTIDE SEQUENCE</scope>
    <source>
        <strain evidence="1">R24</strain>
    </source>
</reference>
<organism evidence="1">
    <name type="scientific">Ralstonia syzygii R24</name>
    <dbReference type="NCBI Taxonomy" id="907261"/>
    <lineage>
        <taxon>Bacteria</taxon>
        <taxon>Pseudomonadati</taxon>
        <taxon>Pseudomonadota</taxon>
        <taxon>Betaproteobacteria</taxon>
        <taxon>Burkholderiales</taxon>
        <taxon>Burkholderiaceae</taxon>
        <taxon>Ralstonia</taxon>
        <taxon>Ralstonia solanacearum species complex</taxon>
    </lineage>
</organism>